<dbReference type="Pfam" id="PF04430">
    <property type="entry name" value="DUF498"/>
    <property type="match status" value="1"/>
</dbReference>
<gene>
    <name evidence="1" type="ORF">J2X15_000706</name>
</gene>
<evidence type="ECO:0000313" key="1">
    <source>
        <dbReference type="EMBL" id="MDR7305440.1"/>
    </source>
</evidence>
<dbReference type="InterPro" id="IPR036748">
    <property type="entry name" value="MTH938-like_sf"/>
</dbReference>
<protein>
    <recommendedName>
        <fullName evidence="3">Xcc1710-like domain-containing protein</fullName>
    </recommendedName>
</protein>
<dbReference type="RefSeq" id="WP_310339529.1">
    <property type="nucleotide sequence ID" value="NZ_JAVDXO010000001.1"/>
</dbReference>
<name>A0ABU1ZKN4_9BURK</name>
<evidence type="ECO:0000313" key="2">
    <source>
        <dbReference type="Proteomes" id="UP001268089"/>
    </source>
</evidence>
<dbReference type="InterPro" id="IPR007523">
    <property type="entry name" value="NDUFAF3/AAMDC"/>
</dbReference>
<organism evidence="1 2">
    <name type="scientific">Rhodoferax saidenbachensis</name>
    <dbReference type="NCBI Taxonomy" id="1484693"/>
    <lineage>
        <taxon>Bacteria</taxon>
        <taxon>Pseudomonadati</taxon>
        <taxon>Pseudomonadota</taxon>
        <taxon>Betaproteobacteria</taxon>
        <taxon>Burkholderiales</taxon>
        <taxon>Comamonadaceae</taxon>
        <taxon>Rhodoferax</taxon>
    </lineage>
</organism>
<dbReference type="SUPFAM" id="SSF64076">
    <property type="entry name" value="MTH938-like"/>
    <property type="match status" value="1"/>
</dbReference>
<dbReference type="EMBL" id="JAVDXO010000001">
    <property type="protein sequence ID" value="MDR7305440.1"/>
    <property type="molecule type" value="Genomic_DNA"/>
</dbReference>
<dbReference type="PANTHER" id="PTHR21192">
    <property type="entry name" value="NUCLEAR PROTEIN E3-3"/>
    <property type="match status" value="1"/>
</dbReference>
<dbReference type="Gene3D" id="3.40.1230.10">
    <property type="entry name" value="MTH938-like"/>
    <property type="match status" value="1"/>
</dbReference>
<reference evidence="1 2" key="1">
    <citation type="submission" date="2023-07" db="EMBL/GenBank/DDBJ databases">
        <title>Sorghum-associated microbial communities from plants grown in Nebraska, USA.</title>
        <authorList>
            <person name="Schachtman D."/>
        </authorList>
    </citation>
    <scope>NUCLEOTIDE SEQUENCE [LARGE SCALE GENOMIC DNA]</scope>
    <source>
        <strain evidence="1 2">BE308</strain>
    </source>
</reference>
<dbReference type="PANTHER" id="PTHR21192:SF2">
    <property type="entry name" value="NADH DEHYDROGENASE [UBIQUINONE] 1 ALPHA SUBCOMPLEX ASSEMBLY FACTOR 3"/>
    <property type="match status" value="1"/>
</dbReference>
<comment type="caution">
    <text evidence="1">The sequence shown here is derived from an EMBL/GenBank/DDBJ whole genome shotgun (WGS) entry which is preliminary data.</text>
</comment>
<evidence type="ECO:0008006" key="3">
    <source>
        <dbReference type="Google" id="ProtNLM"/>
    </source>
</evidence>
<dbReference type="CDD" id="cd05560">
    <property type="entry name" value="Xcc1710_like"/>
    <property type="match status" value="1"/>
</dbReference>
<sequence length="121" mass="13171">MKLLPDALQGPSITGYGPGWVAVNGQQYTTSLIVSSEGLCQPWSCAAFDQLDIAHFEELATLAPELVLFGSGDRIQFPRPQWLAPLYSRRIGLETMDTQAACRTFNFLAGEGRKVVAALLV</sequence>
<dbReference type="Proteomes" id="UP001268089">
    <property type="component" value="Unassembled WGS sequence"/>
</dbReference>
<accession>A0ABU1ZKN4</accession>
<keyword evidence="2" id="KW-1185">Reference proteome</keyword>
<proteinExistence type="predicted"/>